<gene>
    <name evidence="1" type="ORF">H9761_12295</name>
</gene>
<dbReference type="InterPro" id="IPR045738">
    <property type="entry name" value="DUF6088"/>
</dbReference>
<sequence>MKEDNSLCIFKYRSDKETYYQNYQIDKSTKCCYPFNKYNVYLLFERITSMVYEYLRKHYAAGEPIFIGDIDISDLSEANLRYHLKKLTDDGFICRFEPGIYYIPETDILGEKMLLSSDKVALHKYIRRKGRRVGYYSGYTLANRMGLSGQVPFTKEITSNFAPAPVRKLTIKDQSYVIRRPVVEVTDENVTVLQFLDCLNDLGRCAEEKPEVCGRILTAYARKNDITKRKIDEIIDKYPMKIYKALYDTGVEYVSAR</sequence>
<evidence type="ECO:0000313" key="2">
    <source>
        <dbReference type="Proteomes" id="UP000823891"/>
    </source>
</evidence>
<reference evidence="1" key="1">
    <citation type="journal article" date="2021" name="PeerJ">
        <title>Extensive microbial diversity within the chicken gut microbiome revealed by metagenomics and culture.</title>
        <authorList>
            <person name="Gilroy R."/>
            <person name="Ravi A."/>
            <person name="Getino M."/>
            <person name="Pursley I."/>
            <person name="Horton D.L."/>
            <person name="Alikhan N.F."/>
            <person name="Baker D."/>
            <person name="Gharbi K."/>
            <person name="Hall N."/>
            <person name="Watson M."/>
            <person name="Adriaenssens E.M."/>
            <person name="Foster-Nyarko E."/>
            <person name="Jarju S."/>
            <person name="Secka A."/>
            <person name="Antonio M."/>
            <person name="Oren A."/>
            <person name="Chaudhuri R.R."/>
            <person name="La Ragione R."/>
            <person name="Hildebrand F."/>
            <person name="Pallen M.J."/>
        </authorList>
    </citation>
    <scope>NUCLEOTIDE SEQUENCE</scope>
    <source>
        <strain evidence="1">USAMLcec2-132</strain>
    </source>
</reference>
<dbReference type="EMBL" id="DWWS01000044">
    <property type="protein sequence ID" value="HJC24472.1"/>
    <property type="molecule type" value="Genomic_DNA"/>
</dbReference>
<proteinExistence type="predicted"/>
<reference evidence="1" key="2">
    <citation type="submission" date="2021-04" db="EMBL/GenBank/DDBJ databases">
        <authorList>
            <person name="Gilroy R."/>
        </authorList>
    </citation>
    <scope>NUCLEOTIDE SEQUENCE</scope>
    <source>
        <strain evidence="1">USAMLcec2-132</strain>
    </source>
</reference>
<protein>
    <submittedName>
        <fullName evidence="1">Uncharacterized protein</fullName>
    </submittedName>
</protein>
<name>A0A9D2NFD6_9FIRM</name>
<dbReference type="Proteomes" id="UP000823891">
    <property type="component" value="Unassembled WGS sequence"/>
</dbReference>
<organism evidence="1 2">
    <name type="scientific">Candidatus Eisenbergiella merdavium</name>
    <dbReference type="NCBI Taxonomy" id="2838551"/>
    <lineage>
        <taxon>Bacteria</taxon>
        <taxon>Bacillati</taxon>
        <taxon>Bacillota</taxon>
        <taxon>Clostridia</taxon>
        <taxon>Lachnospirales</taxon>
        <taxon>Lachnospiraceae</taxon>
        <taxon>Eisenbergiella</taxon>
    </lineage>
</organism>
<comment type="caution">
    <text evidence="1">The sequence shown here is derived from an EMBL/GenBank/DDBJ whole genome shotgun (WGS) entry which is preliminary data.</text>
</comment>
<dbReference type="AlphaFoldDB" id="A0A9D2NFD6"/>
<evidence type="ECO:0000313" key="1">
    <source>
        <dbReference type="EMBL" id="HJC24472.1"/>
    </source>
</evidence>
<dbReference type="Pfam" id="PF19570">
    <property type="entry name" value="DUF6088"/>
    <property type="match status" value="1"/>
</dbReference>
<accession>A0A9D2NFD6</accession>